<organism evidence="5 6">
    <name type="scientific">Pavo cristatus</name>
    <name type="common">Indian peafowl</name>
    <name type="synonym">Blue peafowl</name>
    <dbReference type="NCBI Taxonomy" id="9049"/>
    <lineage>
        <taxon>Eukaryota</taxon>
        <taxon>Metazoa</taxon>
        <taxon>Chordata</taxon>
        <taxon>Craniata</taxon>
        <taxon>Vertebrata</taxon>
        <taxon>Euteleostomi</taxon>
        <taxon>Archelosauria</taxon>
        <taxon>Archosauria</taxon>
        <taxon>Dinosauria</taxon>
        <taxon>Saurischia</taxon>
        <taxon>Theropoda</taxon>
        <taxon>Coelurosauria</taxon>
        <taxon>Aves</taxon>
        <taxon>Neognathae</taxon>
        <taxon>Galloanserae</taxon>
        <taxon>Galliformes</taxon>
        <taxon>Phasianidae</taxon>
        <taxon>Phasianinae</taxon>
        <taxon>Pavo</taxon>
    </lineage>
</organism>
<protein>
    <recommendedName>
        <fullName evidence="4">J domain-containing protein</fullName>
    </recommendedName>
</protein>
<dbReference type="SUPFAM" id="SSF52540">
    <property type="entry name" value="P-loop containing nucleoside triphosphate hydrolases"/>
    <property type="match status" value="1"/>
</dbReference>
<dbReference type="NCBIfam" id="TIGR00231">
    <property type="entry name" value="small_GTP"/>
    <property type="match status" value="1"/>
</dbReference>
<dbReference type="PANTHER" id="PTHR47981">
    <property type="entry name" value="RAB FAMILY"/>
    <property type="match status" value="1"/>
</dbReference>
<sequence>MDANAPKRKEARKSLRIKVISMGNAEVGKSCIIKRYCEKRFVPKYLATIGIDYGVTKVQVRDREIKVNIFDMAGHPFFYEVRNEFYKDTQGVILVYDVGQKESFDALDAWLAEMKQELGPHGNMDNIVFVVCANKVGHGREPRLCCKVLSAYCYRGHFFFSSLSIASLPKPGGAAPHPAVLCQLGQGDGCLPLRSPHCCLVLSPRDEVNKAYRKLAVLLHPDKCVAPGSEDAFKAVVNARTALLKNIK</sequence>
<accession>A0A8C9L8C9</accession>
<evidence type="ECO:0000256" key="1">
    <source>
        <dbReference type="ARBA" id="ARBA00006270"/>
    </source>
</evidence>
<dbReference type="FunFam" id="3.40.50.300:FF:000697">
    <property type="entry name" value="DnaJ homolog subfamily C member 27"/>
    <property type="match status" value="1"/>
</dbReference>
<keyword evidence="3" id="KW-0342">GTP-binding</keyword>
<dbReference type="InterPro" id="IPR027417">
    <property type="entry name" value="P-loop_NTPase"/>
</dbReference>
<dbReference type="Proteomes" id="UP000694428">
    <property type="component" value="Unplaced"/>
</dbReference>
<dbReference type="AlphaFoldDB" id="A0A8C9L8C9"/>
<dbReference type="SMART" id="SM00271">
    <property type="entry name" value="DnaJ"/>
    <property type="match status" value="1"/>
</dbReference>
<dbReference type="SMART" id="SM00175">
    <property type="entry name" value="RAB"/>
    <property type="match status" value="1"/>
</dbReference>
<keyword evidence="6" id="KW-1185">Reference proteome</keyword>
<comment type="similarity">
    <text evidence="1">Belongs to the small GTPase superfamily. Rab family.</text>
</comment>
<dbReference type="CDD" id="cd06257">
    <property type="entry name" value="DnaJ"/>
    <property type="match status" value="1"/>
</dbReference>
<dbReference type="InterPro" id="IPR005225">
    <property type="entry name" value="Small_GTP-bd"/>
</dbReference>
<evidence type="ECO:0000256" key="2">
    <source>
        <dbReference type="ARBA" id="ARBA00022741"/>
    </source>
</evidence>
<dbReference type="Ensembl" id="ENSPSTT00000008929.1">
    <property type="protein sequence ID" value="ENSPSTP00000008505.1"/>
    <property type="gene ID" value="ENSPSTG00000006002.1"/>
</dbReference>
<dbReference type="Gene3D" id="1.10.287.110">
    <property type="entry name" value="DnaJ domain"/>
    <property type="match status" value="1"/>
</dbReference>
<dbReference type="Gene3D" id="3.40.50.300">
    <property type="entry name" value="P-loop containing nucleotide triphosphate hydrolases"/>
    <property type="match status" value="1"/>
</dbReference>
<dbReference type="SMART" id="SM00173">
    <property type="entry name" value="RAS"/>
    <property type="match status" value="1"/>
</dbReference>
<keyword evidence="2" id="KW-0547">Nucleotide-binding</keyword>
<dbReference type="InterPro" id="IPR001623">
    <property type="entry name" value="DnaJ_domain"/>
</dbReference>
<dbReference type="SUPFAM" id="SSF46565">
    <property type="entry name" value="Chaperone J-domain"/>
    <property type="match status" value="1"/>
</dbReference>
<dbReference type="GO" id="GO:0005525">
    <property type="term" value="F:GTP binding"/>
    <property type="evidence" value="ECO:0007669"/>
    <property type="project" value="UniProtKB-KW"/>
</dbReference>
<evidence type="ECO:0000313" key="5">
    <source>
        <dbReference type="Ensembl" id="ENSPSTP00000008505.1"/>
    </source>
</evidence>
<dbReference type="PANTHER" id="PTHR47981:SF20">
    <property type="entry name" value="RAS-RELATED PROTEIN RAB-7A"/>
    <property type="match status" value="1"/>
</dbReference>
<evidence type="ECO:0000313" key="6">
    <source>
        <dbReference type="Proteomes" id="UP000694428"/>
    </source>
</evidence>
<feature type="domain" description="J" evidence="4">
    <location>
        <begin position="194"/>
        <end position="248"/>
    </location>
</feature>
<reference evidence="5" key="1">
    <citation type="submission" date="2025-08" db="UniProtKB">
        <authorList>
            <consortium name="Ensembl"/>
        </authorList>
    </citation>
    <scope>IDENTIFICATION</scope>
</reference>
<dbReference type="PROSITE" id="PS51419">
    <property type="entry name" value="RAB"/>
    <property type="match status" value="1"/>
</dbReference>
<name>A0A8C9L8C9_PAVCR</name>
<dbReference type="InterPro" id="IPR036869">
    <property type="entry name" value="J_dom_sf"/>
</dbReference>
<dbReference type="GO" id="GO:0003924">
    <property type="term" value="F:GTPase activity"/>
    <property type="evidence" value="ECO:0007669"/>
    <property type="project" value="InterPro"/>
</dbReference>
<dbReference type="Pfam" id="PF00071">
    <property type="entry name" value="Ras"/>
    <property type="match status" value="1"/>
</dbReference>
<dbReference type="InterPro" id="IPR001806">
    <property type="entry name" value="Small_GTPase"/>
</dbReference>
<reference evidence="5" key="2">
    <citation type="submission" date="2025-09" db="UniProtKB">
        <authorList>
            <consortium name="Ensembl"/>
        </authorList>
    </citation>
    <scope>IDENTIFICATION</scope>
</reference>
<evidence type="ECO:0000256" key="3">
    <source>
        <dbReference type="ARBA" id="ARBA00023134"/>
    </source>
</evidence>
<dbReference type="PRINTS" id="PR00449">
    <property type="entry name" value="RASTRNSFRMNG"/>
</dbReference>
<evidence type="ECO:0000259" key="4">
    <source>
        <dbReference type="SMART" id="SM00271"/>
    </source>
</evidence>
<proteinExistence type="inferred from homology"/>
<dbReference type="Pfam" id="PF00226">
    <property type="entry name" value="DnaJ"/>
    <property type="match status" value="1"/>
</dbReference>
<dbReference type="CDD" id="cd04119">
    <property type="entry name" value="RJL"/>
    <property type="match status" value="1"/>
</dbReference>